<dbReference type="GO" id="GO:0003676">
    <property type="term" value="F:nucleic acid binding"/>
    <property type="evidence" value="ECO:0007669"/>
    <property type="project" value="InterPro"/>
</dbReference>
<evidence type="ECO:0000256" key="7">
    <source>
        <dbReference type="ARBA" id="ARBA00022759"/>
    </source>
</evidence>
<feature type="compositionally biased region" description="Low complexity" evidence="18">
    <location>
        <begin position="400"/>
        <end position="427"/>
    </location>
</feature>
<evidence type="ECO:0000256" key="10">
    <source>
        <dbReference type="ARBA" id="ARBA00022842"/>
    </source>
</evidence>
<keyword evidence="15" id="KW-0233">DNA recombination</keyword>
<keyword evidence="16" id="KW-0863">Zinc-finger</keyword>
<dbReference type="SUPFAM" id="SSF57756">
    <property type="entry name" value="Retrovirus zinc finger-like domains"/>
    <property type="match status" value="1"/>
</dbReference>
<evidence type="ECO:0000259" key="19">
    <source>
        <dbReference type="PROSITE" id="PS50158"/>
    </source>
</evidence>
<dbReference type="Gene3D" id="4.10.60.10">
    <property type="entry name" value="Zinc finger, CCHC-type"/>
    <property type="match status" value="1"/>
</dbReference>
<keyword evidence="10" id="KW-0460">Magnesium</keyword>
<evidence type="ECO:0008006" key="23">
    <source>
        <dbReference type="Google" id="ProtNLM"/>
    </source>
</evidence>
<dbReference type="PANTHER" id="PTHR42648:SF11">
    <property type="entry name" value="TRANSPOSON TY4-P GAG-POL POLYPROTEIN"/>
    <property type="match status" value="1"/>
</dbReference>
<dbReference type="GO" id="GO:0005524">
    <property type="term" value="F:ATP binding"/>
    <property type="evidence" value="ECO:0007669"/>
    <property type="project" value="UniProtKB-KW"/>
</dbReference>
<evidence type="ECO:0000256" key="12">
    <source>
        <dbReference type="ARBA" id="ARBA00022918"/>
    </source>
</evidence>
<evidence type="ECO:0000256" key="16">
    <source>
        <dbReference type="PROSITE-ProRule" id="PRU00047"/>
    </source>
</evidence>
<reference evidence="21 22" key="1">
    <citation type="submission" date="2021-09" db="EMBL/GenBank/DDBJ databases">
        <title>Genomic insights and catalytic innovation underlie evolution of tropane alkaloids biosynthesis.</title>
        <authorList>
            <person name="Wang Y.-J."/>
            <person name="Tian T."/>
            <person name="Huang J.-P."/>
            <person name="Huang S.-X."/>
        </authorList>
    </citation>
    <scope>NUCLEOTIDE SEQUENCE [LARGE SCALE GENOMIC DNA]</scope>
    <source>
        <strain evidence="21">KIB-2018</strain>
        <tissue evidence="21">Leaf</tissue>
    </source>
</reference>
<name>A0AAV8SJC3_9ROSI</name>
<dbReference type="GO" id="GO:0015074">
    <property type="term" value="P:DNA integration"/>
    <property type="evidence" value="ECO:0007669"/>
    <property type="project" value="UniProtKB-KW"/>
</dbReference>
<evidence type="ECO:0000256" key="5">
    <source>
        <dbReference type="ARBA" id="ARBA00022723"/>
    </source>
</evidence>
<keyword evidence="2" id="KW-1188">Viral release from host cell</keyword>
<keyword evidence="3" id="KW-0645">Protease</keyword>
<keyword evidence="14" id="KW-0917">Virion maturation</keyword>
<feature type="region of interest" description="Disordered" evidence="18">
    <location>
        <begin position="80"/>
        <end position="114"/>
    </location>
</feature>
<dbReference type="GO" id="GO:0003887">
    <property type="term" value="F:DNA-directed DNA polymerase activity"/>
    <property type="evidence" value="ECO:0007669"/>
    <property type="project" value="UniProtKB-KW"/>
</dbReference>
<keyword evidence="13" id="KW-0239">DNA-directed DNA polymerase</keyword>
<keyword evidence="8" id="KW-0378">Hydrolase</keyword>
<dbReference type="EMBL" id="JAIWQS010000010">
    <property type="protein sequence ID" value="KAJ8752089.1"/>
    <property type="molecule type" value="Genomic_DNA"/>
</dbReference>
<feature type="region of interest" description="Disordered" evidence="18">
    <location>
        <begin position="385"/>
        <end position="431"/>
    </location>
</feature>
<keyword evidence="7" id="KW-0255">Endonuclease</keyword>
<organism evidence="21 22">
    <name type="scientific">Erythroxylum novogranatense</name>
    <dbReference type="NCBI Taxonomy" id="1862640"/>
    <lineage>
        <taxon>Eukaryota</taxon>
        <taxon>Viridiplantae</taxon>
        <taxon>Streptophyta</taxon>
        <taxon>Embryophyta</taxon>
        <taxon>Tracheophyta</taxon>
        <taxon>Spermatophyta</taxon>
        <taxon>Magnoliopsida</taxon>
        <taxon>eudicotyledons</taxon>
        <taxon>Gunneridae</taxon>
        <taxon>Pentapetalae</taxon>
        <taxon>rosids</taxon>
        <taxon>fabids</taxon>
        <taxon>Malpighiales</taxon>
        <taxon>Erythroxylaceae</taxon>
        <taxon>Erythroxylum</taxon>
    </lineage>
</organism>
<dbReference type="AlphaFoldDB" id="A0AAV8SJC3"/>
<keyword evidence="22" id="KW-1185">Reference proteome</keyword>
<keyword evidence="17" id="KW-0175">Coiled coil</keyword>
<dbReference type="GO" id="GO:0008270">
    <property type="term" value="F:zinc ion binding"/>
    <property type="evidence" value="ECO:0007669"/>
    <property type="project" value="UniProtKB-KW"/>
</dbReference>
<dbReference type="InterPro" id="IPR039537">
    <property type="entry name" value="Retrotran_Ty1/copia-like"/>
</dbReference>
<keyword evidence="4" id="KW-0540">Nuclease</keyword>
<dbReference type="PROSITE" id="PS50158">
    <property type="entry name" value="ZF_CCHC"/>
    <property type="match status" value="1"/>
</dbReference>
<evidence type="ECO:0000259" key="20">
    <source>
        <dbReference type="PROSITE" id="PS50994"/>
    </source>
</evidence>
<dbReference type="InterPro" id="IPR001584">
    <property type="entry name" value="Integrase_cat-core"/>
</dbReference>
<dbReference type="GO" id="GO:0006508">
    <property type="term" value="P:proteolysis"/>
    <property type="evidence" value="ECO:0007669"/>
    <property type="project" value="UniProtKB-KW"/>
</dbReference>
<dbReference type="GO" id="GO:0003964">
    <property type="term" value="F:RNA-directed DNA polymerase activity"/>
    <property type="evidence" value="ECO:0007669"/>
    <property type="project" value="UniProtKB-KW"/>
</dbReference>
<keyword evidence="5" id="KW-0479">Metal-binding</keyword>
<dbReference type="InterPro" id="IPR036397">
    <property type="entry name" value="RNaseH_sf"/>
</dbReference>
<evidence type="ECO:0000256" key="13">
    <source>
        <dbReference type="ARBA" id="ARBA00022932"/>
    </source>
</evidence>
<feature type="domain" description="CCHC-type" evidence="19">
    <location>
        <begin position="120"/>
        <end position="133"/>
    </location>
</feature>
<keyword evidence="13" id="KW-0808">Transferase</keyword>
<dbReference type="InterPro" id="IPR036875">
    <property type="entry name" value="Znf_CCHC_sf"/>
</dbReference>
<keyword evidence="12" id="KW-0695">RNA-directed DNA polymerase</keyword>
<evidence type="ECO:0000256" key="4">
    <source>
        <dbReference type="ARBA" id="ARBA00022722"/>
    </source>
</evidence>
<dbReference type="InterPro" id="IPR001878">
    <property type="entry name" value="Znf_CCHC"/>
</dbReference>
<evidence type="ECO:0000256" key="1">
    <source>
        <dbReference type="ARBA" id="ARBA00002180"/>
    </source>
</evidence>
<evidence type="ECO:0000256" key="6">
    <source>
        <dbReference type="ARBA" id="ARBA00022741"/>
    </source>
</evidence>
<sequence length="478" mass="53377">MKTYGDKLSDETVVSKVLRSLTDRFNHVVATIEESHNLSTYGFDELMSSLQAHEDRLNASEENVEEKAFQLTEESFFIGRSENSRTRGHGGRGGFQGRGRGRGRGSSGGDRRQSKSGIECYYCKKFGHREADCWTKQRDEQNQASFTEKPEEESNMFMAHSLADAVSNDVWFIDSGCSNHMTGIRQLFKQLDESQKSEVRLGDDKLMKVEGRGTIAIQTSNGNIKLLHNNGIHRELTTSYTPEQNGIAERKNRTVVEMGRSMLQEKGIPKCFRAEAVAATVYLLNISPTKAVLNQTPYEAWRGNNPKVSHLRVFGCILDEKSEKCVFIGYSTQSKAYKLYNPISGKVIISKDVMFNEAASWNFSTANESSKSQLLTDYISDQAPTALPISSPPENSPTISTSPANSQISSPSSSSNSTPSSSSSETPPRGKRSFREIYENFSFVLYVTEPTTFEEAVQSENWCDAMMTEMLTIDKNKT</sequence>
<evidence type="ECO:0000256" key="11">
    <source>
        <dbReference type="ARBA" id="ARBA00022908"/>
    </source>
</evidence>
<evidence type="ECO:0000256" key="14">
    <source>
        <dbReference type="ARBA" id="ARBA00023113"/>
    </source>
</evidence>
<feature type="compositionally biased region" description="Gly residues" evidence="18">
    <location>
        <begin position="91"/>
        <end position="108"/>
    </location>
</feature>
<evidence type="ECO:0000256" key="18">
    <source>
        <dbReference type="SAM" id="MobiDB-lite"/>
    </source>
</evidence>
<dbReference type="Pfam" id="PF22936">
    <property type="entry name" value="Pol_BBD"/>
    <property type="match status" value="1"/>
</dbReference>
<dbReference type="GO" id="GO:0006310">
    <property type="term" value="P:DNA recombination"/>
    <property type="evidence" value="ECO:0007669"/>
    <property type="project" value="UniProtKB-KW"/>
</dbReference>
<dbReference type="Pfam" id="PF14223">
    <property type="entry name" value="Retrotran_gag_2"/>
    <property type="match status" value="1"/>
</dbReference>
<comment type="function">
    <text evidence="1">The aspartyl protease (PR) mediates the proteolytic cleavages of the Gag and Gag-Pol polyproteins after assembly of the VLP.</text>
</comment>
<keyword evidence="6" id="KW-0547">Nucleotide-binding</keyword>
<dbReference type="Proteomes" id="UP001159364">
    <property type="component" value="Linkage Group LG10"/>
</dbReference>
<keyword evidence="16" id="KW-0862">Zinc</keyword>
<evidence type="ECO:0000256" key="9">
    <source>
        <dbReference type="ARBA" id="ARBA00022840"/>
    </source>
</evidence>
<keyword evidence="11" id="KW-0229">DNA integration</keyword>
<dbReference type="InterPro" id="IPR012337">
    <property type="entry name" value="RNaseH-like_sf"/>
</dbReference>
<evidence type="ECO:0000256" key="15">
    <source>
        <dbReference type="ARBA" id="ARBA00023172"/>
    </source>
</evidence>
<dbReference type="PANTHER" id="PTHR42648">
    <property type="entry name" value="TRANSPOSASE, PUTATIVE-RELATED"/>
    <property type="match status" value="1"/>
</dbReference>
<feature type="coiled-coil region" evidence="17">
    <location>
        <begin position="43"/>
        <end position="70"/>
    </location>
</feature>
<dbReference type="SUPFAM" id="SSF53098">
    <property type="entry name" value="Ribonuclease H-like"/>
    <property type="match status" value="1"/>
</dbReference>
<gene>
    <name evidence="21" type="ORF">K2173_001764</name>
</gene>
<protein>
    <recommendedName>
        <fullName evidence="23">Retrovirus-related Pol polyprotein from transposon TNT 1-94</fullName>
    </recommendedName>
</protein>
<accession>A0AAV8SJC3</accession>
<dbReference type="PROSITE" id="PS50994">
    <property type="entry name" value="INTEGRASE"/>
    <property type="match status" value="1"/>
</dbReference>
<dbReference type="GO" id="GO:0008233">
    <property type="term" value="F:peptidase activity"/>
    <property type="evidence" value="ECO:0007669"/>
    <property type="project" value="UniProtKB-KW"/>
</dbReference>
<dbReference type="GO" id="GO:0004519">
    <property type="term" value="F:endonuclease activity"/>
    <property type="evidence" value="ECO:0007669"/>
    <property type="project" value="UniProtKB-KW"/>
</dbReference>
<dbReference type="InterPro" id="IPR054722">
    <property type="entry name" value="PolX-like_BBD"/>
</dbReference>
<dbReference type="InterPro" id="IPR057670">
    <property type="entry name" value="SH3_retrovirus"/>
</dbReference>
<evidence type="ECO:0000256" key="3">
    <source>
        <dbReference type="ARBA" id="ARBA00022670"/>
    </source>
</evidence>
<dbReference type="Pfam" id="PF25597">
    <property type="entry name" value="SH3_retrovirus"/>
    <property type="match status" value="1"/>
</dbReference>
<proteinExistence type="predicted"/>
<feature type="domain" description="Integrase catalytic" evidence="20">
    <location>
        <begin position="126"/>
        <end position="305"/>
    </location>
</feature>
<evidence type="ECO:0000256" key="2">
    <source>
        <dbReference type="ARBA" id="ARBA00022612"/>
    </source>
</evidence>
<evidence type="ECO:0000256" key="8">
    <source>
        <dbReference type="ARBA" id="ARBA00022801"/>
    </source>
</evidence>
<dbReference type="Gene3D" id="3.30.420.10">
    <property type="entry name" value="Ribonuclease H-like superfamily/Ribonuclease H"/>
    <property type="match status" value="1"/>
</dbReference>
<keyword evidence="9" id="KW-0067">ATP-binding</keyword>
<keyword evidence="13" id="KW-0548">Nucleotidyltransferase</keyword>
<comment type="caution">
    <text evidence="21">The sequence shown here is derived from an EMBL/GenBank/DDBJ whole genome shotgun (WGS) entry which is preliminary data.</text>
</comment>
<evidence type="ECO:0000256" key="17">
    <source>
        <dbReference type="SAM" id="Coils"/>
    </source>
</evidence>
<evidence type="ECO:0000313" key="22">
    <source>
        <dbReference type="Proteomes" id="UP001159364"/>
    </source>
</evidence>
<evidence type="ECO:0000313" key="21">
    <source>
        <dbReference type="EMBL" id="KAJ8752089.1"/>
    </source>
</evidence>